<proteinExistence type="inferred from homology"/>
<dbReference type="SUPFAM" id="SSF53850">
    <property type="entry name" value="Periplasmic binding protein-like II"/>
    <property type="match status" value="1"/>
</dbReference>
<dbReference type="Pfam" id="PF03466">
    <property type="entry name" value="LysR_substrate"/>
    <property type="match status" value="1"/>
</dbReference>
<dbReference type="GO" id="GO:0006351">
    <property type="term" value="P:DNA-templated transcription"/>
    <property type="evidence" value="ECO:0007669"/>
    <property type="project" value="TreeGrafter"/>
</dbReference>
<dbReference type="OrthoDB" id="9026421at2"/>
<accession>A0A2G8TBW3</accession>
<dbReference type="InterPro" id="IPR005119">
    <property type="entry name" value="LysR_subst-bd"/>
</dbReference>
<dbReference type="Gene3D" id="3.40.190.290">
    <property type="match status" value="1"/>
</dbReference>
<evidence type="ECO:0000256" key="3">
    <source>
        <dbReference type="ARBA" id="ARBA00023125"/>
    </source>
</evidence>
<dbReference type="FunFam" id="1.10.10.10:FF:000001">
    <property type="entry name" value="LysR family transcriptional regulator"/>
    <property type="match status" value="1"/>
</dbReference>
<dbReference type="Pfam" id="PF00126">
    <property type="entry name" value="HTH_1"/>
    <property type="match status" value="1"/>
</dbReference>
<evidence type="ECO:0000313" key="7">
    <source>
        <dbReference type="Proteomes" id="UP000230390"/>
    </source>
</evidence>
<name>A0A2G8TBW3_9BURK</name>
<evidence type="ECO:0000256" key="4">
    <source>
        <dbReference type="ARBA" id="ARBA00023163"/>
    </source>
</evidence>
<dbReference type="Gene3D" id="1.10.10.10">
    <property type="entry name" value="Winged helix-like DNA-binding domain superfamily/Winged helix DNA-binding domain"/>
    <property type="match status" value="1"/>
</dbReference>
<dbReference type="InterPro" id="IPR058163">
    <property type="entry name" value="LysR-type_TF_proteobact-type"/>
</dbReference>
<dbReference type="PANTHER" id="PTHR30537">
    <property type="entry name" value="HTH-TYPE TRANSCRIPTIONAL REGULATOR"/>
    <property type="match status" value="1"/>
</dbReference>
<keyword evidence="3" id="KW-0238">DNA-binding</keyword>
<dbReference type="EMBL" id="PDOC01000013">
    <property type="protein sequence ID" value="PIL43469.1"/>
    <property type="molecule type" value="Genomic_DNA"/>
</dbReference>
<dbReference type="RefSeq" id="WP_099790829.1">
    <property type="nucleotide sequence ID" value="NZ_JBHLYV010000019.1"/>
</dbReference>
<dbReference type="InterPro" id="IPR036390">
    <property type="entry name" value="WH_DNA-bd_sf"/>
</dbReference>
<dbReference type="GO" id="GO:0003700">
    <property type="term" value="F:DNA-binding transcription factor activity"/>
    <property type="evidence" value="ECO:0007669"/>
    <property type="project" value="InterPro"/>
</dbReference>
<keyword evidence="4" id="KW-0804">Transcription</keyword>
<dbReference type="GO" id="GO:0043565">
    <property type="term" value="F:sequence-specific DNA binding"/>
    <property type="evidence" value="ECO:0007669"/>
    <property type="project" value="TreeGrafter"/>
</dbReference>
<dbReference type="PROSITE" id="PS50931">
    <property type="entry name" value="HTH_LYSR"/>
    <property type="match status" value="1"/>
</dbReference>
<dbReference type="Proteomes" id="UP000230390">
    <property type="component" value="Unassembled WGS sequence"/>
</dbReference>
<organism evidence="6 7">
    <name type="scientific">Massilia eurypsychrophila</name>
    <dbReference type="NCBI Taxonomy" id="1485217"/>
    <lineage>
        <taxon>Bacteria</taxon>
        <taxon>Pseudomonadati</taxon>
        <taxon>Pseudomonadota</taxon>
        <taxon>Betaproteobacteria</taxon>
        <taxon>Burkholderiales</taxon>
        <taxon>Oxalobacteraceae</taxon>
        <taxon>Telluria group</taxon>
        <taxon>Massilia</taxon>
    </lineage>
</organism>
<dbReference type="FunFam" id="3.40.190.290:FF:000001">
    <property type="entry name" value="Transcriptional regulator, LysR family"/>
    <property type="match status" value="1"/>
</dbReference>
<dbReference type="SUPFAM" id="SSF46785">
    <property type="entry name" value="Winged helix' DNA-binding domain"/>
    <property type="match status" value="1"/>
</dbReference>
<dbReference type="CDD" id="cd08477">
    <property type="entry name" value="PBP2_CrgA_like_8"/>
    <property type="match status" value="1"/>
</dbReference>
<evidence type="ECO:0000256" key="1">
    <source>
        <dbReference type="ARBA" id="ARBA00009437"/>
    </source>
</evidence>
<sequence length="299" mass="32589">MDRLLSMSVFAKAVEMGSFSAAAEVFRMSPQLVGKHVRMLEQHLGVQLLNRTTRRQHLTEIGASYYEKVKIILAEVDSAEGLAADSRVTPSGLLRINAPVTFGIHALMPRLTEYMAAFPEVQVEVALTNRYIDALEEGADAVFRVGVLDDSSRIARRLAPYRLILCAAPSYLEAHAKIHKPMDLASHTCLGFAYTELRTHWTFDGPGGLVTVPVAGRLMVDSGEALLVAARAGAGVLLQPAELIEPEIAAGRLVRILPKHAAPARPLHLLYAPDRQMTPKLRSFVDFVVATFGAARSNS</sequence>
<dbReference type="AlphaFoldDB" id="A0A2G8TBW3"/>
<evidence type="ECO:0000313" key="6">
    <source>
        <dbReference type="EMBL" id="PIL43469.1"/>
    </source>
</evidence>
<dbReference type="PANTHER" id="PTHR30537:SF5">
    <property type="entry name" value="HTH-TYPE TRANSCRIPTIONAL ACTIVATOR TTDR-RELATED"/>
    <property type="match status" value="1"/>
</dbReference>
<feature type="domain" description="HTH lysR-type" evidence="5">
    <location>
        <begin position="1"/>
        <end position="59"/>
    </location>
</feature>
<dbReference type="InterPro" id="IPR036388">
    <property type="entry name" value="WH-like_DNA-bd_sf"/>
</dbReference>
<comment type="similarity">
    <text evidence="1">Belongs to the LysR transcriptional regulatory family.</text>
</comment>
<evidence type="ECO:0000259" key="5">
    <source>
        <dbReference type="PROSITE" id="PS50931"/>
    </source>
</evidence>
<gene>
    <name evidence="6" type="ORF">CR105_18325</name>
</gene>
<keyword evidence="7" id="KW-1185">Reference proteome</keyword>
<comment type="caution">
    <text evidence="6">The sequence shown here is derived from an EMBL/GenBank/DDBJ whole genome shotgun (WGS) entry which is preliminary data.</text>
</comment>
<dbReference type="InterPro" id="IPR000847">
    <property type="entry name" value="LysR_HTH_N"/>
</dbReference>
<keyword evidence="2" id="KW-0805">Transcription regulation</keyword>
<evidence type="ECO:0000256" key="2">
    <source>
        <dbReference type="ARBA" id="ARBA00023015"/>
    </source>
</evidence>
<protein>
    <submittedName>
        <fullName evidence="6">LysR family transcriptional regulator</fullName>
    </submittedName>
</protein>
<reference evidence="6 7" key="1">
    <citation type="submission" date="2017-10" db="EMBL/GenBank/DDBJ databases">
        <title>Massilia psychrophilum sp. nov., a novel purple-pigmented bacterium isolated from Tianshan glacier, Xinjiang Municipality, China.</title>
        <authorList>
            <person name="Wang H."/>
        </authorList>
    </citation>
    <scope>NUCLEOTIDE SEQUENCE [LARGE SCALE GENOMIC DNA]</scope>
    <source>
        <strain evidence="6 7">JCM 30074</strain>
    </source>
</reference>